<dbReference type="EMBL" id="MHSH01000011">
    <property type="protein sequence ID" value="OHA42136.1"/>
    <property type="molecule type" value="Genomic_DNA"/>
</dbReference>
<dbReference type="PANTHER" id="PTHR10584:SF166">
    <property type="entry name" value="RIBOKINASE"/>
    <property type="match status" value="1"/>
</dbReference>
<evidence type="ECO:0000313" key="4">
    <source>
        <dbReference type="EMBL" id="OHA42136.1"/>
    </source>
</evidence>
<reference evidence="4 5" key="1">
    <citation type="journal article" date="2016" name="Nat. Commun.">
        <title>Thousands of microbial genomes shed light on interconnected biogeochemical processes in an aquifer system.</title>
        <authorList>
            <person name="Anantharaman K."/>
            <person name="Brown C.T."/>
            <person name="Hug L.A."/>
            <person name="Sharon I."/>
            <person name="Castelle C.J."/>
            <person name="Probst A.J."/>
            <person name="Thomas B.C."/>
            <person name="Singh A."/>
            <person name="Wilkins M.J."/>
            <person name="Karaoz U."/>
            <person name="Brodie E.L."/>
            <person name="Williams K.H."/>
            <person name="Hubbard S.S."/>
            <person name="Banfield J.F."/>
        </authorList>
    </citation>
    <scope>NUCLEOTIDE SEQUENCE [LARGE SCALE GENOMIC DNA]</scope>
</reference>
<proteinExistence type="predicted"/>
<sequence>MNNQQESDFIAIGDITTDAFIRLSNPSAHTRLDKQKLELCVNFGDKIPYESVDVIPAVGNSANASVCAAHLGLRTALVTDLGDDPNGKECIESLTKNGVSINYVTAHKDIKTNYHYVLCFEDDRTILVKHENYPYKLPALGATNSVYLSSLASSAGNYYEEIADYLETNQKIILTYQPGTYQVKAGITGFERIYKRTDIFVSNKTEAQRILRTNESDIRKLLDGINLAGPKNVLLTNGPEGAYLKTENGRCLFMPPYPDPKPPVNRTGAGDAYAATFSSAMVLGIPPEEALRWASVNAMAVVQKVGAQRGLLTRNEIENFLQSAPKNFTAEGL</sequence>
<gene>
    <name evidence="4" type="ORF">A3H68_03410</name>
</gene>
<dbReference type="AlphaFoldDB" id="A0A1G2P1B1"/>
<dbReference type="SUPFAM" id="SSF53613">
    <property type="entry name" value="Ribokinase-like"/>
    <property type="match status" value="1"/>
</dbReference>
<evidence type="ECO:0000313" key="5">
    <source>
        <dbReference type="Proteomes" id="UP000176429"/>
    </source>
</evidence>
<keyword evidence="1" id="KW-0808">Transferase</keyword>
<comment type="caution">
    <text evidence="4">The sequence shown here is derived from an EMBL/GenBank/DDBJ whole genome shotgun (WGS) entry which is preliminary data.</text>
</comment>
<dbReference type="Proteomes" id="UP000176429">
    <property type="component" value="Unassembled WGS sequence"/>
</dbReference>
<evidence type="ECO:0000256" key="2">
    <source>
        <dbReference type="ARBA" id="ARBA00022777"/>
    </source>
</evidence>
<dbReference type="PANTHER" id="PTHR10584">
    <property type="entry name" value="SUGAR KINASE"/>
    <property type="match status" value="1"/>
</dbReference>
<evidence type="ECO:0000259" key="3">
    <source>
        <dbReference type="Pfam" id="PF00294"/>
    </source>
</evidence>
<feature type="domain" description="Carbohydrate kinase PfkB" evidence="3">
    <location>
        <begin position="59"/>
        <end position="311"/>
    </location>
</feature>
<accession>A0A1G2P1B1</accession>
<name>A0A1G2P1B1_9BACT</name>
<organism evidence="4 5">
    <name type="scientific">Candidatus Taylorbacteria bacterium RIFCSPLOWO2_02_FULL_46_40</name>
    <dbReference type="NCBI Taxonomy" id="1802329"/>
    <lineage>
        <taxon>Bacteria</taxon>
        <taxon>Candidatus Tayloriibacteriota</taxon>
    </lineage>
</organism>
<dbReference type="Gene3D" id="3.40.1190.20">
    <property type="match status" value="1"/>
</dbReference>
<evidence type="ECO:0000256" key="1">
    <source>
        <dbReference type="ARBA" id="ARBA00022679"/>
    </source>
</evidence>
<dbReference type="GO" id="GO:0016301">
    <property type="term" value="F:kinase activity"/>
    <property type="evidence" value="ECO:0007669"/>
    <property type="project" value="UniProtKB-KW"/>
</dbReference>
<protein>
    <recommendedName>
        <fullName evidence="3">Carbohydrate kinase PfkB domain-containing protein</fullName>
    </recommendedName>
</protein>
<dbReference type="InterPro" id="IPR029056">
    <property type="entry name" value="Ribokinase-like"/>
</dbReference>
<keyword evidence="2" id="KW-0418">Kinase</keyword>
<dbReference type="Pfam" id="PF00294">
    <property type="entry name" value="PfkB"/>
    <property type="match status" value="1"/>
</dbReference>
<dbReference type="InterPro" id="IPR011611">
    <property type="entry name" value="PfkB_dom"/>
</dbReference>